<comment type="caution">
    <text evidence="2">The sequence shown here is derived from an EMBL/GenBank/DDBJ whole genome shotgun (WGS) entry which is preliminary data.</text>
</comment>
<protein>
    <submittedName>
        <fullName evidence="2">LicD family protein</fullName>
    </submittedName>
</protein>
<proteinExistence type="predicted"/>
<dbReference type="PANTHER" id="PTHR43404">
    <property type="entry name" value="LIPOPOLYSACCHARIDE CHOLINEPHOSPHOTRANSFERASE LICD"/>
    <property type="match status" value="1"/>
</dbReference>
<accession>A0A166C933</accession>
<dbReference type="GO" id="GO:0009100">
    <property type="term" value="P:glycoprotein metabolic process"/>
    <property type="evidence" value="ECO:0007669"/>
    <property type="project" value="UniProtKB-ARBA"/>
</dbReference>
<feature type="domain" description="LicD/FKTN/FKRP nucleotidyltransferase" evidence="1">
    <location>
        <begin position="30"/>
        <end position="253"/>
    </location>
</feature>
<dbReference type="Proteomes" id="UP000077428">
    <property type="component" value="Unassembled WGS sequence"/>
</dbReference>
<dbReference type="RefSeq" id="WP_063720062.1">
    <property type="nucleotide sequence ID" value="NZ_LT985106.1"/>
</dbReference>
<evidence type="ECO:0000313" key="2">
    <source>
        <dbReference type="EMBL" id="KZX14259.1"/>
    </source>
</evidence>
<dbReference type="EMBL" id="LWMU01000011">
    <property type="protein sequence ID" value="KZX14259.1"/>
    <property type="molecule type" value="Genomic_DNA"/>
</dbReference>
<dbReference type="InterPro" id="IPR007074">
    <property type="entry name" value="LicD/FKTN/FKRP_NTP_transf"/>
</dbReference>
<dbReference type="PATRIC" id="fig|66851.6.peg.45"/>
<name>A0A166C933_METOA</name>
<sequence length="277" mass="33501">MRKIKKYDDDTLKHLQKVSLMILKDFIEICEENDLTYFVYGGTLLGAIRHQGFIPWDDDVDVIMFRKDFDKLNEIFLKDNNPKYDFFNVINEEDYFYTFGRLGLKGTKFEEWWAKQVNYETQIFIDIFILDNIPNNKIKRFFQKYLSFILNQLTIYSVIKYENFSRIKEIIQRSLYYLLKIIPIKSTSIKQKCVNMFSKYKDENCEELCDFPAICQMPIYNKDDFKHIKKFKFEDIEVNVPNNYDKVLTRIYGDYMELPPKDKRFAFAPEKIDFGKY</sequence>
<evidence type="ECO:0000313" key="3">
    <source>
        <dbReference type="Proteomes" id="UP000077428"/>
    </source>
</evidence>
<dbReference type="PANTHER" id="PTHR43404:SF2">
    <property type="entry name" value="LIPOPOLYSACCHARIDE CHOLINEPHOSPHOTRANSFERASE LICD"/>
    <property type="match status" value="1"/>
</dbReference>
<dbReference type="STRING" id="66851.MBORA_00330"/>
<dbReference type="OrthoDB" id="74704at2157"/>
<dbReference type="InterPro" id="IPR052942">
    <property type="entry name" value="LPS_cholinephosphotransferase"/>
</dbReference>
<keyword evidence="3" id="KW-1185">Reference proteome</keyword>
<organism evidence="2 3">
    <name type="scientific">Methanobrevibacter oralis</name>
    <dbReference type="NCBI Taxonomy" id="66851"/>
    <lineage>
        <taxon>Archaea</taxon>
        <taxon>Methanobacteriati</taxon>
        <taxon>Methanobacteriota</taxon>
        <taxon>Methanomada group</taxon>
        <taxon>Methanobacteria</taxon>
        <taxon>Methanobacteriales</taxon>
        <taxon>Methanobacteriaceae</taxon>
        <taxon>Methanobrevibacter</taxon>
    </lineage>
</organism>
<dbReference type="AlphaFoldDB" id="A0A166C933"/>
<evidence type="ECO:0000259" key="1">
    <source>
        <dbReference type="Pfam" id="PF04991"/>
    </source>
</evidence>
<reference evidence="3" key="1">
    <citation type="journal article" date="2016" name="Genome Announc.">
        <title>Draft Genome Sequences of Methanobrevibacter curvatus DSM11111, Methanobrevibacter cuticularis DSM11139, Methanobrevibacter filiformis DSM11501, and Methanobrevibacter oralis DSM7256.</title>
        <authorList>
            <person name="Poehlein A."/>
            <person name="Seedorf H."/>
        </authorList>
    </citation>
    <scope>NUCLEOTIDE SEQUENCE [LARGE SCALE GENOMIC DNA]</scope>
    <source>
        <strain evidence="3">DSM 7256 / JCM 30027 / ZR</strain>
    </source>
</reference>
<dbReference type="Pfam" id="PF04991">
    <property type="entry name" value="LicD"/>
    <property type="match status" value="1"/>
</dbReference>
<gene>
    <name evidence="2" type="ORF">MBORA_00330</name>
</gene>